<dbReference type="KEGG" id="chn:A605_09790"/>
<dbReference type="PATRIC" id="fig|1121362.3.peg.1979"/>
<protein>
    <submittedName>
        <fullName evidence="1">Transcriptional regulator</fullName>
    </submittedName>
</protein>
<dbReference type="Gene3D" id="1.25.40.10">
    <property type="entry name" value="Tetratricopeptide repeat domain"/>
    <property type="match status" value="1"/>
</dbReference>
<sequence length="421" mass="44718">MARSHDLLGEADRALLGRLSAFTGSFELDDAGTRPAYWRWAAESAGRRADEAAGPDAARALRRLDLASADLTAAAEQSLTAGRLDLAARTVGHVGRCILWIPGMALAEVTLAVGDHPRLPGVAGESLARGAAAIAAVERGELERAERLGRLARETATAPAERFLASVALGVTAVYAGDWELAVRRWRRVLTIDGLPAAYTADAHAVLALLLAATGSPGEPGKHAAEHAADARRAAERSGAPSRTAFALYASGEVLLATDHVAAVDVLREAARMADTANAVQVAAVARVALLAALTRTGRTAEAVDLSLTLLELQQRRSYWAQLWNIMRILAELFTAAGRLETAELILAAAEASESAPVPAGVDIERHRLLRRRVHEGLGTERADRIAAIARLLPRTEILNRARDTARALSRGEPEHPTDTR</sequence>
<dbReference type="Proteomes" id="UP000011723">
    <property type="component" value="Chromosome"/>
</dbReference>
<dbReference type="InterPro" id="IPR011990">
    <property type="entry name" value="TPR-like_helical_dom_sf"/>
</dbReference>
<dbReference type="EMBL" id="CP003697">
    <property type="protein sequence ID" value="AGF72960.1"/>
    <property type="molecule type" value="Genomic_DNA"/>
</dbReference>
<evidence type="ECO:0000313" key="2">
    <source>
        <dbReference type="Proteomes" id="UP000011723"/>
    </source>
</evidence>
<reference evidence="1 2" key="1">
    <citation type="journal article" date="2012" name="Stand. Genomic Sci.">
        <title>Genome sequence of the halotolerant bacterium Corynebacterium halotolerans type strain YIM 70093(T) (= DSM 44683(T)).</title>
        <authorList>
            <person name="Ruckert C."/>
            <person name="Albersmeier A."/>
            <person name="Al-Dilaimi A."/>
            <person name="Niehaus K."/>
            <person name="Szczepanowski R."/>
            <person name="Kalinowski J."/>
        </authorList>
    </citation>
    <scope>NUCLEOTIDE SEQUENCE [LARGE SCALE GENOMIC DNA]</scope>
    <source>
        <strain evidence="1">YIM 70093</strain>
    </source>
</reference>
<organism evidence="1 2">
    <name type="scientific">Corynebacterium halotolerans YIM 70093 = DSM 44683</name>
    <dbReference type="NCBI Taxonomy" id="1121362"/>
    <lineage>
        <taxon>Bacteria</taxon>
        <taxon>Bacillati</taxon>
        <taxon>Actinomycetota</taxon>
        <taxon>Actinomycetes</taxon>
        <taxon>Mycobacteriales</taxon>
        <taxon>Corynebacteriaceae</taxon>
        <taxon>Corynebacterium</taxon>
    </lineage>
</organism>
<keyword evidence="2" id="KW-1185">Reference proteome</keyword>
<dbReference type="RefSeq" id="WP_015401379.1">
    <property type="nucleotide sequence ID" value="NC_020302.1"/>
</dbReference>
<name>M1NZM8_9CORY</name>
<dbReference type="HOGENOM" id="CLU_651685_0_0_11"/>
<evidence type="ECO:0000313" key="1">
    <source>
        <dbReference type="EMBL" id="AGF72960.1"/>
    </source>
</evidence>
<gene>
    <name evidence="1" type="ORF">A605_09790</name>
</gene>
<dbReference type="eggNOG" id="COG3903">
    <property type="taxonomic scope" value="Bacteria"/>
</dbReference>
<accession>M1NZM8</accession>
<dbReference type="STRING" id="1121362.A605_09790"/>
<proteinExistence type="predicted"/>
<dbReference type="AlphaFoldDB" id="M1NZM8"/>